<sequence length="44" mass="4423">GKSLVAIQLGLASSVLPEDAPVGVNDPDPLSFADAPSRHPVDVA</sequence>
<feature type="non-terminal residue" evidence="2">
    <location>
        <position position="1"/>
    </location>
</feature>
<evidence type="ECO:0000256" key="1">
    <source>
        <dbReference type="SAM" id="MobiDB-lite"/>
    </source>
</evidence>
<feature type="region of interest" description="Disordered" evidence="1">
    <location>
        <begin position="17"/>
        <end position="44"/>
    </location>
</feature>
<proteinExistence type="predicted"/>
<gene>
    <name evidence="2" type="ORF">Tci_925773</name>
</gene>
<comment type="caution">
    <text evidence="2">The sequence shown here is derived from an EMBL/GenBank/DDBJ whole genome shotgun (WGS) entry which is preliminary data.</text>
</comment>
<organism evidence="2">
    <name type="scientific">Tanacetum cinerariifolium</name>
    <name type="common">Dalmatian daisy</name>
    <name type="synonym">Chrysanthemum cinerariifolium</name>
    <dbReference type="NCBI Taxonomy" id="118510"/>
    <lineage>
        <taxon>Eukaryota</taxon>
        <taxon>Viridiplantae</taxon>
        <taxon>Streptophyta</taxon>
        <taxon>Embryophyta</taxon>
        <taxon>Tracheophyta</taxon>
        <taxon>Spermatophyta</taxon>
        <taxon>Magnoliopsida</taxon>
        <taxon>eudicotyledons</taxon>
        <taxon>Gunneridae</taxon>
        <taxon>Pentapetalae</taxon>
        <taxon>asterids</taxon>
        <taxon>campanulids</taxon>
        <taxon>Asterales</taxon>
        <taxon>Asteraceae</taxon>
        <taxon>Asteroideae</taxon>
        <taxon>Anthemideae</taxon>
        <taxon>Anthemidinae</taxon>
        <taxon>Tanacetum</taxon>
    </lineage>
</organism>
<accession>A0A699XB21</accession>
<dbReference type="AlphaFoldDB" id="A0A699XB21"/>
<evidence type="ECO:0000313" key="2">
    <source>
        <dbReference type="EMBL" id="GFD53804.1"/>
    </source>
</evidence>
<name>A0A699XB21_TANCI</name>
<dbReference type="EMBL" id="BKCJ011798732">
    <property type="protein sequence ID" value="GFD53804.1"/>
    <property type="molecule type" value="Genomic_DNA"/>
</dbReference>
<reference evidence="2" key="1">
    <citation type="journal article" date="2019" name="Sci. Rep.">
        <title>Draft genome of Tanacetum cinerariifolium, the natural source of mosquito coil.</title>
        <authorList>
            <person name="Yamashiro T."/>
            <person name="Shiraishi A."/>
            <person name="Satake H."/>
            <person name="Nakayama K."/>
        </authorList>
    </citation>
    <scope>NUCLEOTIDE SEQUENCE</scope>
</reference>
<protein>
    <submittedName>
        <fullName evidence="2">Uncharacterized protein</fullName>
    </submittedName>
</protein>